<evidence type="ECO:0000313" key="1">
    <source>
        <dbReference type="EMBL" id="PXX50087.1"/>
    </source>
</evidence>
<dbReference type="Proteomes" id="UP000248395">
    <property type="component" value="Unassembled WGS sequence"/>
</dbReference>
<reference evidence="1 2" key="1">
    <citation type="submission" date="2018-05" db="EMBL/GenBank/DDBJ databases">
        <title>Genomic Encyclopedia of Type Strains, Phase IV (KMG-IV): sequencing the most valuable type-strain genomes for metagenomic binning, comparative biology and taxonomic classification.</title>
        <authorList>
            <person name="Goeker M."/>
        </authorList>
    </citation>
    <scope>NUCLEOTIDE SEQUENCE [LARGE SCALE GENOMIC DNA]</scope>
    <source>
        <strain evidence="1 2">DSM 25134</strain>
    </source>
</reference>
<name>A0A318JKQ0_9NEIS</name>
<proteinExistence type="predicted"/>
<gene>
    <name evidence="1" type="ORF">DFR38_103267</name>
</gene>
<evidence type="ECO:0000313" key="2">
    <source>
        <dbReference type="Proteomes" id="UP000248395"/>
    </source>
</evidence>
<protein>
    <submittedName>
        <fullName evidence="1">Uncharacterized protein</fullName>
    </submittedName>
</protein>
<keyword evidence="2" id="KW-1185">Reference proteome</keyword>
<sequence length="86" mass="9126">MATVKESWTVQIEGRRRVPRPVTLYKLDASFAVASQTTPSPGLGIGVAVVQDGRVVLPAIEDANNGYRFGIHTEGNDGAFPVMGNA</sequence>
<accession>A0A318JKQ0</accession>
<dbReference type="EMBL" id="QJKC01000003">
    <property type="protein sequence ID" value="PXX50087.1"/>
    <property type="molecule type" value="Genomic_DNA"/>
</dbReference>
<organism evidence="1 2">
    <name type="scientific">Aquitalea magnusonii</name>
    <dbReference type="NCBI Taxonomy" id="332411"/>
    <lineage>
        <taxon>Bacteria</taxon>
        <taxon>Pseudomonadati</taxon>
        <taxon>Pseudomonadota</taxon>
        <taxon>Betaproteobacteria</taxon>
        <taxon>Neisseriales</taxon>
        <taxon>Chromobacteriaceae</taxon>
        <taxon>Aquitalea</taxon>
    </lineage>
</organism>
<comment type="caution">
    <text evidence="1">The sequence shown here is derived from an EMBL/GenBank/DDBJ whole genome shotgun (WGS) entry which is preliminary data.</text>
</comment>
<dbReference type="AlphaFoldDB" id="A0A318JKQ0"/>